<dbReference type="AlphaFoldDB" id="A0A0A9Z951"/>
<reference evidence="1" key="2">
    <citation type="submission" date="2014-07" db="EMBL/GenBank/DDBJ databases">
        <authorList>
            <person name="Hull J."/>
        </authorList>
    </citation>
    <scope>NUCLEOTIDE SEQUENCE</scope>
</reference>
<evidence type="ECO:0000313" key="1">
    <source>
        <dbReference type="EMBL" id="JAG40421.1"/>
    </source>
</evidence>
<gene>
    <name evidence="1" type="primary">Mrp63</name>
    <name evidence="1" type="ORF">CM83_14542</name>
</gene>
<reference evidence="1" key="1">
    <citation type="journal article" date="2014" name="PLoS ONE">
        <title>Transcriptome-Based Identification of ABC Transporters in the Western Tarnished Plant Bug Lygus hesperus.</title>
        <authorList>
            <person name="Hull J.J."/>
            <person name="Chaney K."/>
            <person name="Geib S.M."/>
            <person name="Fabrick J.A."/>
            <person name="Brent C.S."/>
            <person name="Walsh D."/>
            <person name="Lavine L.C."/>
        </authorList>
    </citation>
    <scope>NUCLEOTIDE SEQUENCE</scope>
</reference>
<dbReference type="Pfam" id="PF14978">
    <property type="entry name" value="MRP-63"/>
    <property type="match status" value="1"/>
</dbReference>
<dbReference type="GO" id="GO:0003735">
    <property type="term" value="F:structural constituent of ribosome"/>
    <property type="evidence" value="ECO:0007669"/>
    <property type="project" value="TreeGrafter"/>
</dbReference>
<organism evidence="1">
    <name type="scientific">Lygus hesperus</name>
    <name type="common">Western plant bug</name>
    <dbReference type="NCBI Taxonomy" id="30085"/>
    <lineage>
        <taxon>Eukaryota</taxon>
        <taxon>Metazoa</taxon>
        <taxon>Ecdysozoa</taxon>
        <taxon>Arthropoda</taxon>
        <taxon>Hexapoda</taxon>
        <taxon>Insecta</taxon>
        <taxon>Pterygota</taxon>
        <taxon>Neoptera</taxon>
        <taxon>Paraneoptera</taxon>
        <taxon>Hemiptera</taxon>
        <taxon>Heteroptera</taxon>
        <taxon>Panheteroptera</taxon>
        <taxon>Cimicomorpha</taxon>
        <taxon>Miridae</taxon>
        <taxon>Mirini</taxon>
        <taxon>Lygus</taxon>
    </lineage>
</organism>
<dbReference type="GO" id="GO:0005761">
    <property type="term" value="C:mitochondrial ribosome"/>
    <property type="evidence" value="ECO:0007669"/>
    <property type="project" value="InterPro"/>
</dbReference>
<keyword evidence="1" id="KW-0689">Ribosomal protein</keyword>
<accession>A0A0A9Z951</accession>
<protein>
    <submittedName>
        <fullName evidence="1">Ribosomal protein 63, mitochondrial</fullName>
    </submittedName>
</protein>
<feature type="non-terminal residue" evidence="1">
    <location>
        <position position="1"/>
    </location>
</feature>
<sequence>NEVSFVFSLWFLIFREIWNFLCCFSKFTYLLHLVFVDFHHLNSTMRLTWALFLYKRPKGHLFRGKYRFVKRVSKDAMDTLKYEFQQEEQNMFYLRHPYLNQEETKCLKEIEKVPFWGVEKWNERNSIFEKRRTLADELSHLKVTQDWDFKGGYKF</sequence>
<proteinExistence type="predicted"/>
<dbReference type="PANTHER" id="PTHR14520:SF4">
    <property type="entry name" value="LARGE RIBOSOMAL SUBUNIT PROTEIN ML63"/>
    <property type="match status" value="1"/>
</dbReference>
<name>A0A0A9Z951_LYGHE</name>
<dbReference type="PANTHER" id="PTHR14520">
    <property type="entry name" value="MITOCHONDRIAL RIBOSOMAL PROTEIN 63"/>
    <property type="match status" value="1"/>
</dbReference>
<dbReference type="EMBL" id="GBHO01003183">
    <property type="protein sequence ID" value="JAG40421.1"/>
    <property type="molecule type" value="Transcribed_RNA"/>
</dbReference>
<dbReference type="GO" id="GO:0032543">
    <property type="term" value="P:mitochondrial translation"/>
    <property type="evidence" value="ECO:0007669"/>
    <property type="project" value="TreeGrafter"/>
</dbReference>
<keyword evidence="1" id="KW-0687">Ribonucleoprotein</keyword>
<dbReference type="InterPro" id="IPR016576">
    <property type="entry name" value="Ribosomal_mL63"/>
</dbReference>